<reference evidence="5" key="4">
    <citation type="journal article" date="2002" name="Genome Biol.">
        <title>The transposable elements of the Drosophila melanogaster euchromatin: a genomics perspective.</title>
        <authorList>
            <person name="Kaminker J.S."/>
            <person name="Bergman C.M."/>
            <person name="Kronmiller B."/>
            <person name="Carlson J."/>
            <person name="Svirskas R."/>
            <person name="Patel S."/>
            <person name="Frise E."/>
            <person name="Wheeler D.A."/>
            <person name="Lewis S.E."/>
            <person name="Rubin G.M."/>
            <person name="Ashburner M."/>
            <person name="Celniker S.E."/>
        </authorList>
    </citation>
    <scope>NUCLEOTIDE SEQUENCE [LARGE SCALE GENOMIC DNA]</scope>
    <source>
        <strain evidence="5">Berkeley</strain>
    </source>
</reference>
<reference evidence="2 5" key="1">
    <citation type="journal article" date="2000" name="Science">
        <title>The genome sequence of Drosophila melanogaster.</title>
        <authorList>
            <person name="Adams M.D."/>
            <person name="Celniker S.E."/>
            <person name="Holt R.A."/>
            <person name="Evans C.A."/>
            <person name="Gocayne J.D."/>
            <person name="Amanatides P.G."/>
            <person name="Scherer S.E."/>
            <person name="Li P.W."/>
            <person name="Hoskins R.A."/>
            <person name="Galle R.F."/>
            <person name="George R.A."/>
            <person name="Lewis S.E."/>
            <person name="Richards S."/>
            <person name="Ashburner M."/>
            <person name="Henderson S.N."/>
            <person name="Sutton G.G."/>
            <person name="Wortman J.R."/>
            <person name="Yandell M.D."/>
            <person name="Zhang Q."/>
            <person name="Chen L.X."/>
            <person name="Brandon R.C."/>
            <person name="Rogers Y.H."/>
            <person name="Blazej R.G."/>
            <person name="Champe M."/>
            <person name="Pfeiffer B.D."/>
            <person name="Wan K.H."/>
            <person name="Doyle C."/>
            <person name="Baxter E.G."/>
            <person name="Helt G."/>
            <person name="Nelson C.R."/>
            <person name="Gabor G.L."/>
            <person name="Abril J.F."/>
            <person name="Agbayani A."/>
            <person name="An H.J."/>
            <person name="Andrews-Pfannkoch C."/>
            <person name="Baldwin D."/>
            <person name="Ballew R.M."/>
            <person name="Basu A."/>
            <person name="Baxendale J."/>
            <person name="Bayraktaroglu L."/>
            <person name="Beasley E.M."/>
            <person name="Beeson K.Y."/>
            <person name="Benos P.V."/>
            <person name="Berman B.P."/>
            <person name="Bhandari D."/>
            <person name="Bolshakov S."/>
            <person name="Borkova D."/>
            <person name="Botchan M.R."/>
            <person name="Bouck J."/>
            <person name="Brokstein P."/>
            <person name="Brottier P."/>
            <person name="Burtis K.C."/>
            <person name="Busam D.A."/>
            <person name="Butler H."/>
            <person name="Cadieu E."/>
            <person name="Center A."/>
            <person name="Chandra I."/>
            <person name="Cherry J.M."/>
            <person name="Cawley S."/>
            <person name="Dahlke C."/>
            <person name="Davenport L.B."/>
            <person name="Davies P."/>
            <person name="de Pablos B."/>
            <person name="Delcher A."/>
            <person name="Deng Z."/>
            <person name="Mays A.D."/>
            <person name="Dew I."/>
            <person name="Dietz S.M."/>
            <person name="Dodson K."/>
            <person name="Doup L.E."/>
            <person name="Downes M."/>
            <person name="Dugan-Rocha S."/>
            <person name="Dunkov B.C."/>
            <person name="Dunn P."/>
            <person name="Durbin K.J."/>
            <person name="Evangelista C.C."/>
            <person name="Ferraz C."/>
            <person name="Ferriera S."/>
            <person name="Fleischmann W."/>
            <person name="Fosler C."/>
            <person name="Gabrielian A.E."/>
            <person name="Garg N.S."/>
            <person name="Gelbart W.M."/>
            <person name="Glasser K."/>
            <person name="Glodek A."/>
            <person name="Gong F."/>
            <person name="Gorrell J.H."/>
            <person name="Gu Z."/>
            <person name="Guan P."/>
            <person name="Harris M."/>
            <person name="Harris N.L."/>
            <person name="Harvey D."/>
            <person name="Heiman T.J."/>
            <person name="Hernandez J.R."/>
            <person name="Houck J."/>
            <person name="Hostin D."/>
            <person name="Houston K.A."/>
            <person name="Howland T.J."/>
            <person name="Wei M.H."/>
            <person name="Ibegwam C."/>
            <person name="Jalali M."/>
            <person name="Kalush F."/>
            <person name="Karpen G.H."/>
            <person name="Ke Z."/>
            <person name="Kennison J.A."/>
            <person name="Ketchum K.A."/>
            <person name="Kimmel B.E."/>
            <person name="Kodira C.D."/>
            <person name="Kraft C."/>
            <person name="Kravitz S."/>
            <person name="Kulp D."/>
            <person name="Lai Z."/>
            <person name="Lasko P."/>
            <person name="Lei Y."/>
            <person name="Levitsky A.A."/>
            <person name="Li J."/>
            <person name="Li Z."/>
            <person name="Liang Y."/>
            <person name="Lin X."/>
            <person name="Liu X."/>
            <person name="Mattei B."/>
            <person name="McIntosh T.C."/>
            <person name="McLeod M.P."/>
            <person name="McPherson D."/>
            <person name="Merkulov G."/>
            <person name="Milshina N.V."/>
            <person name="Mobarry C."/>
            <person name="Morris J."/>
            <person name="Moshrefi A."/>
            <person name="Mount S.M."/>
            <person name="Moy M."/>
            <person name="Murphy B."/>
            <person name="Murphy L."/>
            <person name="Muzny D.M."/>
            <person name="Nelson D.L."/>
            <person name="Nelson D.R."/>
            <person name="Nelson K.A."/>
            <person name="Nixon K."/>
            <person name="Nusskern D.R."/>
            <person name="Pacleb J.M."/>
            <person name="Palazzolo M."/>
            <person name="Pittman G.S."/>
            <person name="Pan S."/>
            <person name="Pollard J."/>
            <person name="Puri V."/>
            <person name="Reese M.G."/>
            <person name="Reinert K."/>
            <person name="Remington K."/>
            <person name="Saunders R.D."/>
            <person name="Scheeler F."/>
            <person name="Shen H."/>
            <person name="Shue B.C."/>
            <person name="Siden-Kiamos I."/>
            <person name="Simpson M."/>
            <person name="Skupski M.P."/>
            <person name="Smith T."/>
            <person name="Spier E."/>
            <person name="Spradling A.C."/>
            <person name="Stapleton M."/>
            <person name="Strong R."/>
            <person name="Sun E."/>
            <person name="Svirskas R."/>
            <person name="Tector C."/>
            <person name="Turner R."/>
            <person name="Venter E."/>
            <person name="Wang A.H."/>
            <person name="Wang X."/>
            <person name="Wang Z.Y."/>
            <person name="Wassarman D.A."/>
            <person name="Weinstock G.M."/>
            <person name="Weissenbach J."/>
            <person name="Williams S.M."/>
            <person name="WoodageT"/>
            <person name="Worley K.C."/>
            <person name="Wu D."/>
            <person name="Yang S."/>
            <person name="Yao Q.A."/>
            <person name="Ye J."/>
            <person name="Yeh R.F."/>
            <person name="Zaveri J.S."/>
            <person name="Zhan M."/>
            <person name="Zhang G."/>
            <person name="Zhao Q."/>
            <person name="Zheng L."/>
            <person name="Zheng X.H."/>
            <person name="Zhong F.N."/>
            <person name="Zhong W."/>
            <person name="Zhou X."/>
            <person name="Zhu S."/>
            <person name="Zhu X."/>
            <person name="Smith H.O."/>
            <person name="Gibbs R.A."/>
            <person name="Myers E.W."/>
            <person name="Rubin G.M."/>
            <person name="Venter J.C."/>
        </authorList>
    </citation>
    <scope>NUCLEOTIDE SEQUENCE [LARGE SCALE GENOMIC DNA]</scope>
    <source>
        <strain evidence="5">Berkeley</strain>
    </source>
</reference>
<sequence>MDFRELDKLNWRLHLSNNNNIVNYSANRHLGPDAAEERRPELLVSQVNCGTGVNTMGTNQKRAATTSAQAVAVDEQVVGAVGGGGAKAEECPAATMAAEDGDKVESPSYCELDLDVASYGLAAAALSSFEAAACGYNSSRTSINNSTENLSYASDNIYGDDIILLDDNDMNAEEISINSDDCVYAYRGEGADFDMNMDIIATGRVGGQHFDLGRGPVNAMGGDSLIYGEDETEFLEMDFEPDPSSELELVGGTTDMTIQPQANLLLMQRDYSQMNSIGGTTSTQEGKLHSSPIDDFPQEDLMQQQKLRLSKKFARISLNLDKIKDVGAGGSGVDIDLNELIVIGSEKQAESSGSFRSVKSYQAHSLPNTLHTGSNFSRSTSVPSEHPEPKLTGAKPKRFLHTSSVMTKSSSYKSRRSHTSASFDERCYSCTDFRATTCQQQQSGSKSKQDQVPPILVAPATVGALTTSSSCTGQFDLGITEENCLDCLEKEFLANTIGKVVDPGTCPKCRRSAGSRGSSISLYSRSDQVRCRSGSPVYCYGGPFAGWHSLIATGIVSGSNLGPPCNQRFISCDNSFNGLQLLNQGYLTEPLVASLSTGKTCDEEHLVQALDKLRVPYDRELLHGYFKQLAKRRRTESSVNLKQLLIQASKQQGNHRKLKRLIEMATHQQLIVQFKGKAADKTEWVPINVRDILNAWARCRDLSLLQQLDDRFHCANVMGKVGHIVRQATVAASTQAQASSSTSFCKRTLPEYLMIPQYYMSGVLTLTRKC</sequence>
<dbReference type="OMA" id="YASDNFY"/>
<dbReference type="AlphaFoldDB" id="Q9V9N9"/>
<reference evidence="2 5" key="7">
    <citation type="journal article" date="2005" name="PLoS Comput. Biol.">
        <title>Combined evidence annotation of transposable elements in genome sequences.</title>
        <authorList>
            <person name="Quesneville H."/>
            <person name="Bergman C.M."/>
            <person name="Andrieu O."/>
            <person name="Autard D."/>
            <person name="Nouaud D."/>
            <person name="Ashburner M."/>
            <person name="Anxolabehere D."/>
        </authorList>
    </citation>
    <scope>NUCLEOTIDE SEQUENCE [LARGE SCALE GENOMIC DNA]</scope>
    <source>
        <strain evidence="5">Berkeley</strain>
    </source>
</reference>
<reference evidence="2 5" key="5">
    <citation type="journal article" date="2002" name="Genome Biol.">
        <title>Heterochromatic sequences in a Drosophila whole-genome shotgun assembly.</title>
        <authorList>
            <person name="Hoskins R.A."/>
            <person name="Smith C.D."/>
            <person name="Carlson J.W."/>
            <person name="Carvalho A.B."/>
            <person name="Halpern A."/>
            <person name="Kaminker J.S."/>
            <person name="Kennedy C."/>
            <person name="Mungall C.J."/>
            <person name="Sullivan B.A."/>
            <person name="Sutton G.G."/>
            <person name="Yasuhara J.C."/>
            <person name="Wakimoto B.T."/>
            <person name="Myers E.W."/>
            <person name="Celniker S.E."/>
            <person name="Rubin G.M."/>
            <person name="Karpen G.H."/>
        </authorList>
    </citation>
    <scope>NUCLEOTIDE SEQUENCE [LARGE SCALE GENOMIC DNA]</scope>
    <source>
        <strain evidence="5">Berkeley</strain>
    </source>
</reference>
<dbReference type="InParanoid" id="Q9V9N9"/>
<evidence type="ECO:0000313" key="3">
    <source>
        <dbReference type="EMBL" id="AAM50649.1"/>
    </source>
</evidence>
<dbReference type="EMBL" id="AE014134">
    <property type="protein sequence ID" value="AGB93217.1"/>
    <property type="molecule type" value="Genomic_DNA"/>
</dbReference>
<reference evidence="3" key="6">
    <citation type="submission" date="2002-06" db="EMBL/GenBank/DDBJ databases">
        <authorList>
            <person name="Stapleton M."/>
            <person name="Brokstein P."/>
            <person name="Hong L."/>
            <person name="Agbayani A."/>
            <person name="Carlson J."/>
            <person name="Champe M."/>
            <person name="Chavez C."/>
            <person name="Dorsett V."/>
            <person name="Dresnek D."/>
            <person name="Farfan D."/>
            <person name="Frise E."/>
            <person name="George R."/>
            <person name="Gonzalez M."/>
            <person name="Guarin H."/>
            <person name="Kronmiller B."/>
            <person name="Li P."/>
            <person name="Liao G."/>
            <person name="Miranda A."/>
            <person name="Mungall C.J."/>
            <person name="Nunoo J."/>
            <person name="Pacleb J."/>
            <person name="Paragas V."/>
            <person name="Park S."/>
            <person name="Patel S."/>
            <person name="Phouanenavong S."/>
            <person name="Wan K."/>
            <person name="Yu C."/>
            <person name="Lewis S.E."/>
            <person name="Rubin G.M."/>
            <person name="Celniker S."/>
        </authorList>
    </citation>
    <scope>NUCLEOTIDE SEQUENCE</scope>
    <source>
        <strain evidence="3">Berkeley</strain>
    </source>
</reference>
<dbReference type="EMBL" id="AE014134">
    <property type="protein sequence ID" value="AAF57247.4"/>
    <property type="molecule type" value="Genomic_DNA"/>
</dbReference>
<dbReference type="UCSC" id="CG3651-RA">
    <property type="organism name" value="d. melanogaster"/>
</dbReference>
<dbReference type="eggNOG" id="ENOG502RTII">
    <property type="taxonomic scope" value="Eukaryota"/>
</dbReference>
<dbReference type="BioGRID-ORCS" id="35440">
    <property type="hits" value="0 hits in 1 CRISPR screen"/>
</dbReference>
<reference evidence="2" key="11">
    <citation type="journal article" date="2015" name="G3 (Bethesda)">
        <title>Gene Model Annotations for Drosophila melanogaster: Impact of High-Throughput Data.</title>
        <authorList>
            <consortium name="FlyBase Consortium"/>
            <person name="Matthews B.B."/>
            <person name="Dos Santos G."/>
            <person name="Crosby M.A."/>
            <person name="Emmert D.B."/>
            <person name="St Pierre S.E."/>
            <person name="Gramates L.S."/>
            <person name="Zhou P."/>
            <person name="Schroeder A.J."/>
            <person name="Falls K."/>
            <person name="Strelets V."/>
            <person name="Russo S.M."/>
            <person name="Gelbart W.M."/>
            <person name="null"/>
        </authorList>
    </citation>
    <scope>NUCLEOTIDE SEQUENCE</scope>
</reference>
<dbReference type="Proteomes" id="UP000000803">
    <property type="component" value="Chromosome 2L"/>
</dbReference>
<feature type="region of interest" description="Disordered" evidence="1">
    <location>
        <begin position="366"/>
        <end position="399"/>
    </location>
</feature>
<dbReference type="RefSeq" id="NP_001260682.1">
    <property type="nucleotide sequence ID" value="NM_001273753.1"/>
</dbReference>
<evidence type="ECO:0007829" key="6">
    <source>
        <dbReference type="PeptideAtlas" id="Q9V9N9"/>
    </source>
</evidence>
<dbReference type="STRING" id="7227.FBpp0304047"/>
<dbReference type="IntAct" id="Q9V9N9">
    <property type="interactions" value="1"/>
</dbReference>
<keyword evidence="6" id="KW-1267">Proteomics identification</keyword>
<dbReference type="ExpressionAtlas" id="Q9V9N9">
    <property type="expression patterns" value="baseline and differential"/>
</dbReference>
<evidence type="ECO:0000313" key="4">
    <source>
        <dbReference type="FlyBase" id="FBgn0032974"/>
    </source>
</evidence>
<reference evidence="2 5" key="9">
    <citation type="journal article" date="2007" name="Science">
        <title>The Release 5.1 annotation of Drosophila melanogaster heterochromatin.</title>
        <authorList>
            <person name="Smith C.D."/>
            <person name="Shu S."/>
            <person name="Mungall C.J."/>
            <person name="Karpen G.H."/>
        </authorList>
    </citation>
    <scope>NUCLEOTIDE SEQUENCE [LARGE SCALE GENOMIC DNA]</scope>
    <source>
        <strain evidence="5">Berkeley</strain>
    </source>
</reference>
<proteinExistence type="evidence at protein level"/>
<keyword evidence="5" id="KW-1185">Reference proteome</keyword>
<evidence type="ECO:0000256" key="1">
    <source>
        <dbReference type="SAM" id="MobiDB-lite"/>
    </source>
</evidence>
<evidence type="ECO:0000313" key="2">
    <source>
        <dbReference type="EMBL" id="AAF57247.4"/>
    </source>
</evidence>
<accession>Q8MSI1</accession>
<dbReference type="DNASU" id="35440"/>
<dbReference type="GeneID" id="35440"/>
<reference evidence="2" key="14">
    <citation type="submission" date="2022-11" db="EMBL/GenBank/DDBJ databases">
        <title>Drosophila melanogaster release 4 sequence.</title>
        <authorList>
            <consortium name="Berkeley Drosophila Genome Project"/>
            <person name="Celniker S."/>
            <person name="Carlson J."/>
            <person name="Wan K."/>
            <person name="Pfeiffer B."/>
            <person name="Frise E."/>
            <person name="George R."/>
            <person name="Hoskins R."/>
            <person name="Stapleton M."/>
            <person name="Pacleb J."/>
            <person name="Park S."/>
            <person name="Svirskas R."/>
            <person name="Smith E."/>
            <person name="Yu C."/>
            <person name="Rubin G."/>
        </authorList>
    </citation>
    <scope>NUCLEOTIDE SEQUENCE</scope>
</reference>
<dbReference type="RefSeq" id="NP_610133.3">
    <property type="nucleotide sequence ID" value="NM_136289.4"/>
</dbReference>
<name>Q9V9N9_DROME</name>
<dbReference type="AGR" id="FB:FBgn0032974"/>
<reference evidence="2" key="12">
    <citation type="journal article" date="2015" name="G3 (Bethesda)">
        <title>Gene Model Annotations for Drosophila melanogaster: The Rule-Benders.</title>
        <authorList>
            <consortium name="FlyBase Consortium"/>
            <person name="Crosby M.A."/>
            <person name="Gramates L.S."/>
            <person name="Dos Santos G."/>
            <person name="Matthews B.B."/>
            <person name="St Pierre S.E."/>
            <person name="Zhou P."/>
            <person name="Schroeder A.J."/>
            <person name="Falls K."/>
            <person name="Emmert D.B."/>
            <person name="Russo S.M."/>
            <person name="Gelbart W.M."/>
            <person name="null"/>
        </authorList>
    </citation>
    <scope>NUCLEOTIDE SEQUENCE</scope>
</reference>
<dbReference type="FlyBase" id="FBgn0032974">
    <property type="gene designation" value="CG3651"/>
</dbReference>
<reference evidence="5" key="3">
    <citation type="journal article" date="2002" name="Genome Biol.">
        <title>Annotation of the Drosophila melanogaster euchromatic genome: a systematic review.</title>
        <authorList>
            <person name="Misra S."/>
            <person name="Crosby M.A."/>
            <person name="Mungall C.J."/>
            <person name="Matthews B.B."/>
            <person name="Campbell K.S."/>
            <person name="Hradecky P."/>
            <person name="Huang Y."/>
            <person name="Kaminker J.S."/>
            <person name="Millburn G.H."/>
            <person name="Prochnik S.E."/>
            <person name="Smith C.D."/>
            <person name="Tupy J.L."/>
            <person name="Whitfied E.J."/>
            <person name="Bayraktaroglu L."/>
            <person name="Berman B.P."/>
            <person name="Bettencourt B.R."/>
            <person name="Celniker S.E."/>
            <person name="de Grey A.D."/>
            <person name="Drysdale R.A."/>
            <person name="Harris N.L."/>
            <person name="Richter J."/>
            <person name="Russo S."/>
            <person name="Schroeder A.J."/>
            <person name="Shu S.Q."/>
            <person name="Stapleton M."/>
            <person name="Yamada C."/>
            <person name="Ashburner M."/>
            <person name="Gelbart W.M."/>
            <person name="Rubin G.M."/>
            <person name="Lewis S.E."/>
        </authorList>
    </citation>
    <scope>GENOME REANNOTATION</scope>
    <source>
        <strain evidence="5">Berkeley</strain>
    </source>
</reference>
<gene>
    <name evidence="2" type="primary">Dmel\CG3651</name>
    <name evidence="2 4" type="ORF">CG3651</name>
    <name evidence="2" type="ORF">Dmel_CG3651</name>
</gene>
<dbReference type="Bgee" id="FBgn0032974">
    <property type="expression patterns" value="Expressed in cleaving embryo and 52 other cell types or tissues"/>
</dbReference>
<reference evidence="2 5" key="10">
    <citation type="journal article" date="2007" name="Science">
        <title>Sequence finishing and mapping of Drosophila melanogaster heterochromatin.</title>
        <authorList>
            <person name="Hoskins R.A."/>
            <person name="Carlson J.W."/>
            <person name="Kennedy C."/>
            <person name="Acevedo D."/>
            <person name="Evans-Holm M."/>
            <person name="Frise E."/>
            <person name="Wan K.H."/>
            <person name="Park S."/>
            <person name="Mendez-Lago M."/>
            <person name="Rossi F."/>
            <person name="Villasante A."/>
            <person name="Dimitri P."/>
            <person name="Karpen G.H."/>
            <person name="Celniker S.E."/>
        </authorList>
    </citation>
    <scope>NUCLEOTIDE SEQUENCE [LARGE SCALE GENOMIC DNA]</scope>
    <source>
        <strain evidence="5">Berkeley</strain>
    </source>
</reference>
<dbReference type="EMBL" id="AY118789">
    <property type="protein sequence ID" value="AAM50649.1"/>
    <property type="molecule type" value="mRNA"/>
</dbReference>
<dbReference type="OrthoDB" id="10064600at2759"/>
<reference evidence="2" key="13">
    <citation type="journal article" date="2015" name="Genome Res.">
        <title>The Release 6 reference sequence of the Drosophila melanogaster genome.</title>
        <authorList>
            <person name="Hoskins R.A."/>
            <person name="Carlson J.W."/>
            <person name="Wan K.H."/>
            <person name="Park S."/>
            <person name="Mendez I."/>
            <person name="Galle S.E."/>
            <person name="Booth B.W."/>
            <person name="Pfeiffer B.D."/>
            <person name="George R.A."/>
            <person name="Svirskas R."/>
            <person name="Krzywinski M."/>
            <person name="Schein J."/>
            <person name="Accardo M.C."/>
            <person name="Damia E."/>
            <person name="Messina G."/>
            <person name="Mendez-Lago M."/>
            <person name="de Pablos B."/>
            <person name="Demakova O.V."/>
            <person name="Andreyeva E.N."/>
            <person name="Boldyreva L.V."/>
            <person name="Marra M."/>
            <person name="Carvalho A.B."/>
            <person name="Dimitri P."/>
            <person name="Villasante A."/>
            <person name="Zhimulev I.F."/>
            <person name="Rubin G.M."/>
            <person name="Karpen G.H."/>
            <person name="Celniker S.E."/>
        </authorList>
    </citation>
    <scope>NUCLEOTIDE SEQUENCE</scope>
</reference>
<organism evidence="2 5">
    <name type="scientific">Drosophila melanogaster</name>
    <name type="common">Fruit fly</name>
    <dbReference type="NCBI Taxonomy" id="7227"/>
    <lineage>
        <taxon>Eukaryota</taxon>
        <taxon>Metazoa</taxon>
        <taxon>Ecdysozoa</taxon>
        <taxon>Arthropoda</taxon>
        <taxon>Hexapoda</taxon>
        <taxon>Insecta</taxon>
        <taxon>Pterygota</taxon>
        <taxon>Neoptera</taxon>
        <taxon>Endopterygota</taxon>
        <taxon>Diptera</taxon>
        <taxon>Brachycera</taxon>
        <taxon>Muscomorpha</taxon>
        <taxon>Ephydroidea</taxon>
        <taxon>Drosophilidae</taxon>
        <taxon>Drosophila</taxon>
        <taxon>Sophophora</taxon>
    </lineage>
</organism>
<dbReference type="FunCoup" id="Q9V9N9">
    <property type="interactions" value="125"/>
</dbReference>
<dbReference type="SMR" id="Q9V9N9"/>
<accession>Q9V9N9</accession>
<reference evidence="2" key="15">
    <citation type="submission" date="2022-11" db="EMBL/GenBank/DDBJ databases">
        <authorList>
            <consortium name="FlyBase"/>
        </authorList>
    </citation>
    <scope>NUCLEOTIDE SEQUENCE</scope>
</reference>
<protein>
    <submittedName>
        <fullName evidence="3">GH15431p</fullName>
    </submittedName>
</protein>
<reference evidence="2" key="8">
    <citation type="submission" date="2006-08" db="EMBL/GenBank/DDBJ databases">
        <authorList>
            <person name="Celniker S."/>
            <person name="Carlson J."/>
            <person name="Wan K."/>
            <person name="Frise E."/>
            <person name="Hoskins R."/>
            <person name="Park S."/>
            <person name="Svirskas R."/>
            <person name="Rubin G."/>
        </authorList>
    </citation>
    <scope>NUCLEOTIDE SEQUENCE</scope>
</reference>
<evidence type="ECO:0000313" key="5">
    <source>
        <dbReference type="Proteomes" id="UP000000803"/>
    </source>
</evidence>
<feature type="compositionally biased region" description="Polar residues" evidence="1">
    <location>
        <begin position="366"/>
        <end position="383"/>
    </location>
</feature>
<reference evidence="5" key="2">
    <citation type="journal article" date="2002" name="Genome Biol.">
        <title>Finishing a whole-genome shotgun: release 3 of the Drosophila melanogaster euchromatic genome sequence.</title>
        <authorList>
            <person name="Celniker S.E."/>
            <person name="Wheeler D.A."/>
            <person name="Kronmiller B."/>
            <person name="Carlson J.W."/>
            <person name="Halpern A."/>
            <person name="Patel S."/>
            <person name="Adams M."/>
            <person name="Champe M."/>
            <person name="Dugan S.P."/>
            <person name="Frise E."/>
            <person name="Hodgson A."/>
            <person name="George R.A."/>
            <person name="Hoskins R.A."/>
            <person name="Laverty T."/>
            <person name="Muzny D.M."/>
            <person name="Nelson C.R."/>
            <person name="Pacleb J.M."/>
            <person name="Park S."/>
            <person name="Pfeiffer B.D."/>
            <person name="Richards S."/>
            <person name="Sodergren E.J."/>
            <person name="Svirskas R."/>
            <person name="Tabor P.E."/>
            <person name="Wan K."/>
            <person name="Stapleton M."/>
            <person name="Sutton G.G."/>
            <person name="Venter C."/>
            <person name="Weinstock G."/>
            <person name="Scherer S.E."/>
            <person name="Myers E.W."/>
            <person name="Gibbs R.A."/>
            <person name="Rubin G.M."/>
        </authorList>
    </citation>
    <scope>NUCLEOTIDE SEQUENCE [LARGE SCALE GENOMIC DNA]</scope>
    <source>
        <strain evidence="5">Berkeley</strain>
    </source>
</reference>
<dbReference type="VEuPathDB" id="VectorBase:FBgn0032974"/>
<dbReference type="PaxDb" id="7227-FBpp0304047"/>